<dbReference type="AlphaFoldDB" id="A0A075UT10"/>
<dbReference type="Proteomes" id="UP000028492">
    <property type="component" value="Chromosome"/>
</dbReference>
<reference evidence="1 2" key="1">
    <citation type="journal article" date="2014" name="J. Biotechnol.">
        <title>Complete genome sequence of the actinobacterium Amycolatopsis japonica MG417-CF17(T) (=DSM 44213T) producing (S,S)-N,N'-ethylenediaminedisuccinic acid.</title>
        <authorList>
            <person name="Stegmann E."/>
            <person name="Albersmeier A."/>
            <person name="Spohn M."/>
            <person name="Gert H."/>
            <person name="Weber T."/>
            <person name="Wohlleben W."/>
            <person name="Kalinowski J."/>
            <person name="Ruckert C."/>
        </authorList>
    </citation>
    <scope>NUCLEOTIDE SEQUENCE [LARGE SCALE GENOMIC DNA]</scope>
    <source>
        <strain evidence="2">MG417-CF17 (DSM 44213)</strain>
    </source>
</reference>
<dbReference type="KEGG" id="aja:AJAP_01975"/>
<dbReference type="HOGENOM" id="CLU_2581967_0_0_11"/>
<sequence>MPHPLDAAITAQLHTVSGVDYADVFTAAAAWFAAPAQADVAIWSLELDQQGRLYIESDERLYLEIYYQRFDKPRLLRVEH</sequence>
<accession>A0A075UT10</accession>
<evidence type="ECO:0000313" key="2">
    <source>
        <dbReference type="Proteomes" id="UP000028492"/>
    </source>
</evidence>
<dbReference type="RefSeq" id="WP_038507751.1">
    <property type="nucleotide sequence ID" value="NZ_CP008953.1"/>
</dbReference>
<proteinExistence type="predicted"/>
<protein>
    <submittedName>
        <fullName evidence="1">Uncharacterized protein</fullName>
    </submittedName>
</protein>
<evidence type="ECO:0000313" key="1">
    <source>
        <dbReference type="EMBL" id="AIG73325.1"/>
    </source>
</evidence>
<dbReference type="EMBL" id="CP008953">
    <property type="protein sequence ID" value="AIG73325.1"/>
    <property type="molecule type" value="Genomic_DNA"/>
</dbReference>
<name>A0A075UT10_9PSEU</name>
<keyword evidence="2" id="KW-1185">Reference proteome</keyword>
<organism evidence="1 2">
    <name type="scientific">Amycolatopsis japonica</name>
    <dbReference type="NCBI Taxonomy" id="208439"/>
    <lineage>
        <taxon>Bacteria</taxon>
        <taxon>Bacillati</taxon>
        <taxon>Actinomycetota</taxon>
        <taxon>Actinomycetes</taxon>
        <taxon>Pseudonocardiales</taxon>
        <taxon>Pseudonocardiaceae</taxon>
        <taxon>Amycolatopsis</taxon>
        <taxon>Amycolatopsis japonica group</taxon>
    </lineage>
</organism>
<gene>
    <name evidence="1" type="ORF">AJAP_01975</name>
</gene>